<name>A0ABQ9GJA7_9NEOP</name>
<evidence type="ECO:0000313" key="2">
    <source>
        <dbReference type="EMBL" id="KAJ8872113.1"/>
    </source>
</evidence>
<reference evidence="2 3" key="1">
    <citation type="submission" date="2023-02" db="EMBL/GenBank/DDBJ databases">
        <title>LHISI_Scaffold_Assembly.</title>
        <authorList>
            <person name="Stuart O.P."/>
            <person name="Cleave R."/>
            <person name="Magrath M.J.L."/>
            <person name="Mikheyev A.S."/>
        </authorList>
    </citation>
    <scope>NUCLEOTIDE SEQUENCE [LARGE SCALE GENOMIC DNA]</scope>
    <source>
        <strain evidence="2">Daus_M_001</strain>
        <tissue evidence="2">Leg muscle</tissue>
    </source>
</reference>
<evidence type="ECO:0008006" key="4">
    <source>
        <dbReference type="Google" id="ProtNLM"/>
    </source>
</evidence>
<dbReference type="EMBL" id="JARBHB010000011">
    <property type="protein sequence ID" value="KAJ8872113.1"/>
    <property type="molecule type" value="Genomic_DNA"/>
</dbReference>
<organism evidence="2 3">
    <name type="scientific">Dryococelus australis</name>
    <dbReference type="NCBI Taxonomy" id="614101"/>
    <lineage>
        <taxon>Eukaryota</taxon>
        <taxon>Metazoa</taxon>
        <taxon>Ecdysozoa</taxon>
        <taxon>Arthropoda</taxon>
        <taxon>Hexapoda</taxon>
        <taxon>Insecta</taxon>
        <taxon>Pterygota</taxon>
        <taxon>Neoptera</taxon>
        <taxon>Polyneoptera</taxon>
        <taxon>Phasmatodea</taxon>
        <taxon>Verophasmatodea</taxon>
        <taxon>Anareolatae</taxon>
        <taxon>Phasmatidae</taxon>
        <taxon>Eurycanthinae</taxon>
        <taxon>Dryococelus</taxon>
    </lineage>
</organism>
<dbReference type="Proteomes" id="UP001159363">
    <property type="component" value="Chromosome 10"/>
</dbReference>
<evidence type="ECO:0000256" key="1">
    <source>
        <dbReference type="SAM" id="MobiDB-lite"/>
    </source>
</evidence>
<sequence>MTRPPLTCATLATSQQLAQWWFGEAQKNKKGQSSLLSYVYPGPPPSKKQRSLEDEPPGVVLGSSPTQSSTSSNDNTFSKEGGCLQFIWPTINPVHGPALAIPHVKEGSFQPIDLLFPMKDGRNFGQNANFQNELLSIIEEQIKLQIGNEVRKSKVFTIITDETQDIPKHEEVPVVLRHVNENLEVHESFVGFYRVAARILEENPYCIAHVLNLCIVTCCTGATSIRNTFFVFQSLYNFIKKSTKENAVFEKIQRSTKTFGGGTVTLKSLSDTIWPCRVEAVRYLLDIFEATLSALQELSQTDPDSGGKANSLLKSMEDFKFVFDFLLLRRVLT</sequence>
<dbReference type="PANTHER" id="PTHR45749">
    <property type="match status" value="1"/>
</dbReference>
<accession>A0ABQ9GJA7</accession>
<protein>
    <recommendedName>
        <fullName evidence="4">DUF4371 domain-containing protein</fullName>
    </recommendedName>
</protein>
<dbReference type="PANTHER" id="PTHR45749:SF21">
    <property type="entry name" value="DUF4371 DOMAIN-CONTAINING PROTEIN"/>
    <property type="match status" value="1"/>
</dbReference>
<gene>
    <name evidence="2" type="ORF">PR048_025715</name>
</gene>
<feature type="region of interest" description="Disordered" evidence="1">
    <location>
        <begin position="35"/>
        <end position="76"/>
    </location>
</feature>
<evidence type="ECO:0000313" key="3">
    <source>
        <dbReference type="Proteomes" id="UP001159363"/>
    </source>
</evidence>
<comment type="caution">
    <text evidence="2">The sequence shown here is derived from an EMBL/GenBank/DDBJ whole genome shotgun (WGS) entry which is preliminary data.</text>
</comment>
<proteinExistence type="predicted"/>
<keyword evidence="3" id="KW-1185">Reference proteome</keyword>
<feature type="compositionally biased region" description="Low complexity" evidence="1">
    <location>
        <begin position="63"/>
        <end position="76"/>
    </location>
</feature>